<gene>
    <name evidence="1" type="ORF">HMPREF1977_0708</name>
</gene>
<reference evidence="1 2" key="1">
    <citation type="submission" date="2010-10" db="EMBL/GenBank/DDBJ databases">
        <authorList>
            <person name="Muzny D."/>
            <person name="Qin X."/>
            <person name="Deng J."/>
            <person name="Jiang H."/>
            <person name="Liu Y."/>
            <person name="Qu J."/>
            <person name="Song X.-Z."/>
            <person name="Zhang L."/>
            <person name="Thornton R."/>
            <person name="Coyle M."/>
            <person name="Francisco L."/>
            <person name="Jackson L."/>
            <person name="Javaid M."/>
            <person name="Korchina V."/>
            <person name="Kovar C."/>
            <person name="Mata R."/>
            <person name="Mathew T."/>
            <person name="Ngo R."/>
            <person name="Nguyen L."/>
            <person name="Nguyen N."/>
            <person name="Okwuonu G."/>
            <person name="Ongeri F."/>
            <person name="Pham C."/>
            <person name="Simmons D."/>
            <person name="Wilczek-Boney K."/>
            <person name="Hale W."/>
            <person name="Jakkamsetti A."/>
            <person name="Pham P."/>
            <person name="Ruth R."/>
            <person name="San Lucas F."/>
            <person name="Warren J."/>
            <person name="Zhang J."/>
            <person name="Zhao Z."/>
            <person name="Zhou C."/>
            <person name="Zhu D."/>
            <person name="Lee S."/>
            <person name="Bess C."/>
            <person name="Blankenburg K."/>
            <person name="Forbes L."/>
            <person name="Fu Q."/>
            <person name="Gubbala S."/>
            <person name="Hirani K."/>
            <person name="Jayaseelan J.C."/>
            <person name="Lara F."/>
            <person name="Munidasa M."/>
            <person name="Palculict T."/>
            <person name="Patil S."/>
            <person name="Pu L.-L."/>
            <person name="Saada N."/>
            <person name="Tang L."/>
            <person name="Weissenberger G."/>
            <person name="Zhu Y."/>
            <person name="Hemphill L."/>
            <person name="Shang Y."/>
            <person name="Youmans B."/>
            <person name="Ayvaz T."/>
            <person name="Ross M."/>
            <person name="Santibanez J."/>
            <person name="Aqrawi P."/>
            <person name="Gross S."/>
            <person name="Joshi V."/>
            <person name="Fowler G."/>
            <person name="Nazareth L."/>
            <person name="Reid J."/>
            <person name="Worley K."/>
            <person name="Petrosino J."/>
            <person name="Highlander S."/>
            <person name="Gibbs R."/>
        </authorList>
    </citation>
    <scope>NUCLEOTIDE SEQUENCE [LARGE SCALE GENOMIC DNA]</scope>
    <source>
        <strain evidence="1 2">F0287</strain>
    </source>
</reference>
<name>E4MQP8_CAPOC</name>
<sequence>MNRIGQIGAWGNELKCTEIFLLKNIKYRRFFKFIPQGLILNLKNAKY</sequence>
<protein>
    <submittedName>
        <fullName evidence="1">Uncharacterized protein</fullName>
    </submittedName>
</protein>
<dbReference type="Proteomes" id="UP000005391">
    <property type="component" value="Unassembled WGS sequence"/>
</dbReference>
<accession>E4MQP8</accession>
<evidence type="ECO:0000313" key="1">
    <source>
        <dbReference type="EMBL" id="EFS98032.1"/>
    </source>
</evidence>
<proteinExistence type="predicted"/>
<comment type="caution">
    <text evidence="1">The sequence shown here is derived from an EMBL/GenBank/DDBJ whole genome shotgun (WGS) entry which is preliminary data.</text>
</comment>
<organism evidence="1 2">
    <name type="scientific">Capnocytophaga ochracea F0287</name>
    <dbReference type="NCBI Taxonomy" id="873517"/>
    <lineage>
        <taxon>Bacteria</taxon>
        <taxon>Pseudomonadati</taxon>
        <taxon>Bacteroidota</taxon>
        <taxon>Flavobacteriia</taxon>
        <taxon>Flavobacteriales</taxon>
        <taxon>Flavobacteriaceae</taxon>
        <taxon>Capnocytophaga</taxon>
    </lineage>
</organism>
<dbReference type="HOGENOM" id="CLU_3165970_0_0_10"/>
<evidence type="ECO:0000313" key="2">
    <source>
        <dbReference type="Proteomes" id="UP000005391"/>
    </source>
</evidence>
<dbReference type="AlphaFoldDB" id="E4MQP8"/>
<dbReference type="EMBL" id="AEOH01000019">
    <property type="protein sequence ID" value="EFS98032.1"/>
    <property type="molecule type" value="Genomic_DNA"/>
</dbReference>